<evidence type="ECO:0000256" key="2">
    <source>
        <dbReference type="ARBA" id="ARBA00022786"/>
    </source>
</evidence>
<dbReference type="STRING" id="461836.A0A0L0D8L6"/>
<accession>A0A0L0D8L6</accession>
<reference evidence="6 7" key="1">
    <citation type="submission" date="2010-05" db="EMBL/GenBank/DDBJ databases">
        <title>The Genome Sequence of Thecamonas trahens ATCC 50062.</title>
        <authorList>
            <consortium name="The Broad Institute Genome Sequencing Platform"/>
            <person name="Russ C."/>
            <person name="Cuomo C."/>
            <person name="Shea T."/>
            <person name="Young S.K."/>
            <person name="Zeng Q."/>
            <person name="Koehrsen M."/>
            <person name="Haas B."/>
            <person name="Borodovsky M."/>
            <person name="Guigo R."/>
            <person name="Alvarado L."/>
            <person name="Berlin A."/>
            <person name="Bochicchio J."/>
            <person name="Borenstein D."/>
            <person name="Chapman S."/>
            <person name="Chen Z."/>
            <person name="Freedman E."/>
            <person name="Gellesch M."/>
            <person name="Goldberg J."/>
            <person name="Griggs A."/>
            <person name="Gujja S."/>
            <person name="Heilman E."/>
            <person name="Heiman D."/>
            <person name="Hepburn T."/>
            <person name="Howarth C."/>
            <person name="Jen D."/>
            <person name="Larson L."/>
            <person name="Mehta T."/>
            <person name="Park D."/>
            <person name="Pearson M."/>
            <person name="Roberts A."/>
            <person name="Saif S."/>
            <person name="Shenoy N."/>
            <person name="Sisk P."/>
            <person name="Stolte C."/>
            <person name="Sykes S."/>
            <person name="Thomson T."/>
            <person name="Walk T."/>
            <person name="White J."/>
            <person name="Yandava C."/>
            <person name="Burger G."/>
            <person name="Gray M.W."/>
            <person name="Holland P.W.H."/>
            <person name="King N."/>
            <person name="Lang F.B.F."/>
            <person name="Roger A.J."/>
            <person name="Ruiz-Trillo I."/>
            <person name="Lander E."/>
            <person name="Nusbaum C."/>
        </authorList>
    </citation>
    <scope>NUCLEOTIDE SEQUENCE [LARGE SCALE GENOMIC DNA]</scope>
    <source>
        <strain evidence="6 7">ATCC 50062</strain>
    </source>
</reference>
<dbReference type="GO" id="GO:0016740">
    <property type="term" value="F:transferase activity"/>
    <property type="evidence" value="ECO:0007669"/>
    <property type="project" value="UniProtKB-KW"/>
</dbReference>
<keyword evidence="4" id="KW-0067">ATP-binding</keyword>
<feature type="active site" description="Glycyl thioester intermediate" evidence="3">
    <location>
        <position position="90"/>
    </location>
</feature>
<dbReference type="eggNOG" id="KOG0426">
    <property type="taxonomic scope" value="Eukaryota"/>
</dbReference>
<evidence type="ECO:0000259" key="5">
    <source>
        <dbReference type="PROSITE" id="PS50127"/>
    </source>
</evidence>
<proteinExistence type="inferred from homology"/>
<dbReference type="InterPro" id="IPR000608">
    <property type="entry name" value="UBC"/>
</dbReference>
<dbReference type="OMA" id="EAVIMGP"/>
<name>A0A0L0D8L6_THETB</name>
<dbReference type="GO" id="GO:0005524">
    <property type="term" value="F:ATP binding"/>
    <property type="evidence" value="ECO:0007669"/>
    <property type="project" value="UniProtKB-UniRule"/>
</dbReference>
<dbReference type="InterPro" id="IPR023313">
    <property type="entry name" value="UBQ-conjugating_AS"/>
</dbReference>
<dbReference type="Gene3D" id="3.10.110.10">
    <property type="entry name" value="Ubiquitin Conjugating Enzyme"/>
    <property type="match status" value="1"/>
</dbReference>
<dbReference type="PROSITE" id="PS00183">
    <property type="entry name" value="UBC_1"/>
    <property type="match status" value="1"/>
</dbReference>
<dbReference type="GeneID" id="25564391"/>
<protein>
    <submittedName>
        <fullName evidence="6">Ubiquitin carrier protein</fullName>
    </submittedName>
</protein>
<comment type="similarity">
    <text evidence="4">Belongs to the ubiquitin-conjugating enzyme family.</text>
</comment>
<evidence type="ECO:0000313" key="6">
    <source>
        <dbReference type="EMBL" id="KNC48426.1"/>
    </source>
</evidence>
<keyword evidence="7" id="KW-1185">Reference proteome</keyword>
<dbReference type="RefSeq" id="XP_013758541.1">
    <property type="nucleotide sequence ID" value="XM_013903087.1"/>
</dbReference>
<dbReference type="OrthoDB" id="19692at2759"/>
<evidence type="ECO:0000256" key="3">
    <source>
        <dbReference type="PROSITE-ProRule" id="PRU10133"/>
    </source>
</evidence>
<dbReference type="PANTHER" id="PTHR24067">
    <property type="entry name" value="UBIQUITIN-CONJUGATING ENZYME E2"/>
    <property type="match status" value="1"/>
</dbReference>
<dbReference type="InterPro" id="IPR016135">
    <property type="entry name" value="UBQ-conjugating_enzyme/RWD"/>
</dbReference>
<evidence type="ECO:0000256" key="4">
    <source>
        <dbReference type="RuleBase" id="RU362109"/>
    </source>
</evidence>
<dbReference type="EMBL" id="GL349451">
    <property type="protein sequence ID" value="KNC48426.1"/>
    <property type="molecule type" value="Genomic_DNA"/>
</dbReference>
<dbReference type="SMART" id="SM00212">
    <property type="entry name" value="UBCc"/>
    <property type="match status" value="1"/>
</dbReference>
<dbReference type="InterPro" id="IPR050113">
    <property type="entry name" value="Ub_conjugating_enzyme"/>
</dbReference>
<keyword evidence="4" id="KW-0547">Nucleotide-binding</keyword>
<evidence type="ECO:0000256" key="1">
    <source>
        <dbReference type="ARBA" id="ARBA00022679"/>
    </source>
</evidence>
<dbReference type="FunFam" id="3.10.110.10:FF:000051">
    <property type="entry name" value="ubiquitin-conjugating enzyme E2 R2-like"/>
    <property type="match status" value="1"/>
</dbReference>
<dbReference type="AlphaFoldDB" id="A0A0L0D8L6"/>
<sequence>MPGVGAMKRLLREYKELSRSPPDGIAAAPVSDSNVFQWKVAMVGPEGSDYEGAFLTAVLDFPHNYPLAPPTMTFTTPVWHPNVYPSGKVCISILHEGTDASGYESATERWSPIQSVLSIVLSVLSMLADPNDESPANVDAAVEWRDNRPAFRARVKAHIEASLGLSPELLRRYPASIAASASSTSSLL</sequence>
<dbReference type="Proteomes" id="UP000054408">
    <property type="component" value="Unassembled WGS sequence"/>
</dbReference>
<keyword evidence="2 4" id="KW-0833">Ubl conjugation pathway</keyword>
<dbReference type="PROSITE" id="PS50127">
    <property type="entry name" value="UBC_2"/>
    <property type="match status" value="1"/>
</dbReference>
<dbReference type="SUPFAM" id="SSF54495">
    <property type="entry name" value="UBC-like"/>
    <property type="match status" value="1"/>
</dbReference>
<feature type="domain" description="UBC core" evidence="5">
    <location>
        <begin position="5"/>
        <end position="164"/>
    </location>
</feature>
<dbReference type="CDD" id="cd23796">
    <property type="entry name" value="UBCc_UBE2G2"/>
    <property type="match status" value="1"/>
</dbReference>
<organism evidence="6 7">
    <name type="scientific">Thecamonas trahens ATCC 50062</name>
    <dbReference type="NCBI Taxonomy" id="461836"/>
    <lineage>
        <taxon>Eukaryota</taxon>
        <taxon>Apusozoa</taxon>
        <taxon>Apusomonadida</taxon>
        <taxon>Apusomonadidae</taxon>
        <taxon>Thecamonas</taxon>
    </lineage>
</organism>
<evidence type="ECO:0000313" key="7">
    <source>
        <dbReference type="Proteomes" id="UP000054408"/>
    </source>
</evidence>
<gene>
    <name evidence="6" type="ORF">AMSG_04873</name>
</gene>
<keyword evidence="1" id="KW-0808">Transferase</keyword>
<dbReference type="Pfam" id="PF00179">
    <property type="entry name" value="UQ_con"/>
    <property type="match status" value="1"/>
</dbReference>